<dbReference type="AlphaFoldDB" id="A0AAD7CGX1"/>
<feature type="compositionally biased region" description="Basic and acidic residues" evidence="1">
    <location>
        <begin position="79"/>
        <end position="95"/>
    </location>
</feature>
<keyword evidence="3" id="KW-1185">Reference proteome</keyword>
<reference evidence="2" key="1">
    <citation type="submission" date="2023-03" db="EMBL/GenBank/DDBJ databases">
        <title>Massive genome expansion in bonnet fungi (Mycena s.s.) driven by repeated elements and novel gene families across ecological guilds.</title>
        <authorList>
            <consortium name="Lawrence Berkeley National Laboratory"/>
            <person name="Harder C.B."/>
            <person name="Miyauchi S."/>
            <person name="Viragh M."/>
            <person name="Kuo A."/>
            <person name="Thoen E."/>
            <person name="Andreopoulos B."/>
            <person name="Lu D."/>
            <person name="Skrede I."/>
            <person name="Drula E."/>
            <person name="Henrissat B."/>
            <person name="Morin E."/>
            <person name="Kohler A."/>
            <person name="Barry K."/>
            <person name="LaButti K."/>
            <person name="Morin E."/>
            <person name="Salamov A."/>
            <person name="Lipzen A."/>
            <person name="Mereny Z."/>
            <person name="Hegedus B."/>
            <person name="Baldrian P."/>
            <person name="Stursova M."/>
            <person name="Weitz H."/>
            <person name="Taylor A."/>
            <person name="Grigoriev I.V."/>
            <person name="Nagy L.G."/>
            <person name="Martin F."/>
            <person name="Kauserud H."/>
        </authorList>
    </citation>
    <scope>NUCLEOTIDE SEQUENCE</scope>
    <source>
        <strain evidence="2">CBHHK067</strain>
    </source>
</reference>
<gene>
    <name evidence="2" type="ORF">B0H17DRAFT_1148075</name>
</gene>
<comment type="caution">
    <text evidence="2">The sequence shown here is derived from an EMBL/GenBank/DDBJ whole genome shotgun (WGS) entry which is preliminary data.</text>
</comment>
<proteinExistence type="predicted"/>
<name>A0AAD7CGX1_MYCRO</name>
<evidence type="ECO:0000313" key="2">
    <source>
        <dbReference type="EMBL" id="KAJ7648438.1"/>
    </source>
</evidence>
<evidence type="ECO:0000256" key="1">
    <source>
        <dbReference type="SAM" id="MobiDB-lite"/>
    </source>
</evidence>
<dbReference type="Proteomes" id="UP001221757">
    <property type="component" value="Unassembled WGS sequence"/>
</dbReference>
<dbReference type="EMBL" id="JARKIE010000381">
    <property type="protein sequence ID" value="KAJ7648438.1"/>
    <property type="molecule type" value="Genomic_DNA"/>
</dbReference>
<feature type="region of interest" description="Disordered" evidence="1">
    <location>
        <begin position="60"/>
        <end position="95"/>
    </location>
</feature>
<organism evidence="2 3">
    <name type="scientific">Mycena rosella</name>
    <name type="common">Pink bonnet</name>
    <name type="synonym">Agaricus rosellus</name>
    <dbReference type="NCBI Taxonomy" id="1033263"/>
    <lineage>
        <taxon>Eukaryota</taxon>
        <taxon>Fungi</taxon>
        <taxon>Dikarya</taxon>
        <taxon>Basidiomycota</taxon>
        <taxon>Agaricomycotina</taxon>
        <taxon>Agaricomycetes</taxon>
        <taxon>Agaricomycetidae</taxon>
        <taxon>Agaricales</taxon>
        <taxon>Marasmiineae</taxon>
        <taxon>Mycenaceae</taxon>
        <taxon>Mycena</taxon>
    </lineage>
</organism>
<sequence>MLSDGSPAIEEEAVPCLDEELQLGVQAASDRMTLVFTTMYPAASICPAARNVAKMERVGTEVVPSSTTSSYHQKKKEKKRDGALRHGTGEEGRVEGCKSHIETLKITSLDLRGENSATHEPAITTPSNQPALKSLRIAFSPELGEYLVHLISNSLSPRPLPLTKFWSAHDHVISGLGLALFPFLAHLSMAGDGADLPRIAARAISTASGNCIETVVLVIEGDNLEDWPDEGFEQLDTVLSSPFTPALQNTEIRLDDLVNRLGGVGDKEYTLFWLSEALRERRGHNSAD</sequence>
<protein>
    <submittedName>
        <fullName evidence="2">Uncharacterized protein</fullName>
    </submittedName>
</protein>
<accession>A0AAD7CGX1</accession>
<evidence type="ECO:0000313" key="3">
    <source>
        <dbReference type="Proteomes" id="UP001221757"/>
    </source>
</evidence>